<accession>A0A9N9ATA9</accession>
<keyword evidence="2" id="KW-1185">Reference proteome</keyword>
<dbReference type="AlphaFoldDB" id="A0A9N9ATA9"/>
<name>A0A9N9ATA9_FUNMO</name>
<gene>
    <name evidence="1" type="ORF">FMOSSE_LOCUS5900</name>
</gene>
<evidence type="ECO:0000313" key="1">
    <source>
        <dbReference type="EMBL" id="CAG8539313.1"/>
    </source>
</evidence>
<comment type="caution">
    <text evidence="1">The sequence shown here is derived from an EMBL/GenBank/DDBJ whole genome shotgun (WGS) entry which is preliminary data.</text>
</comment>
<organism evidence="1 2">
    <name type="scientific">Funneliformis mosseae</name>
    <name type="common">Endomycorrhizal fungus</name>
    <name type="synonym">Glomus mosseae</name>
    <dbReference type="NCBI Taxonomy" id="27381"/>
    <lineage>
        <taxon>Eukaryota</taxon>
        <taxon>Fungi</taxon>
        <taxon>Fungi incertae sedis</taxon>
        <taxon>Mucoromycota</taxon>
        <taxon>Glomeromycotina</taxon>
        <taxon>Glomeromycetes</taxon>
        <taxon>Glomerales</taxon>
        <taxon>Glomeraceae</taxon>
        <taxon>Funneliformis</taxon>
    </lineage>
</organism>
<dbReference type="Proteomes" id="UP000789375">
    <property type="component" value="Unassembled WGS sequence"/>
</dbReference>
<dbReference type="EMBL" id="CAJVPP010001177">
    <property type="protein sequence ID" value="CAG8539313.1"/>
    <property type="molecule type" value="Genomic_DNA"/>
</dbReference>
<reference evidence="1" key="1">
    <citation type="submission" date="2021-06" db="EMBL/GenBank/DDBJ databases">
        <authorList>
            <person name="Kallberg Y."/>
            <person name="Tangrot J."/>
            <person name="Rosling A."/>
        </authorList>
    </citation>
    <scope>NUCLEOTIDE SEQUENCE</scope>
    <source>
        <strain evidence="1">87-6 pot B 2015</strain>
    </source>
</reference>
<evidence type="ECO:0000313" key="2">
    <source>
        <dbReference type="Proteomes" id="UP000789375"/>
    </source>
</evidence>
<protein>
    <submittedName>
        <fullName evidence="1">13326_t:CDS:1</fullName>
    </submittedName>
</protein>
<proteinExistence type="predicted"/>
<sequence>MPNKINESNSVEFFKSFGQVKSTTSATKNWINRLEEFRKGKFIEEKIEQIDSIQELDKQIATYVAEMKQKNG</sequence>